<dbReference type="GO" id="GO:0050661">
    <property type="term" value="F:NADP binding"/>
    <property type="evidence" value="ECO:0007669"/>
    <property type="project" value="InterPro"/>
</dbReference>
<dbReference type="AlphaFoldDB" id="A0A6J6ZGS0"/>
<accession>A0A6J6ZGS0</accession>
<dbReference type="Pfam" id="PF00724">
    <property type="entry name" value="Oxidored_FMN"/>
    <property type="match status" value="1"/>
</dbReference>
<proteinExistence type="predicted"/>
<dbReference type="GO" id="GO:0010181">
    <property type="term" value="F:FMN binding"/>
    <property type="evidence" value="ECO:0007669"/>
    <property type="project" value="InterPro"/>
</dbReference>
<dbReference type="EMBL" id="CAFABK010000002">
    <property type="protein sequence ID" value="CAB4820005.1"/>
    <property type="molecule type" value="Genomic_DNA"/>
</dbReference>
<evidence type="ECO:0000256" key="4">
    <source>
        <dbReference type="ARBA" id="ARBA00022857"/>
    </source>
</evidence>
<dbReference type="SUPFAM" id="SSF51395">
    <property type="entry name" value="FMN-linked oxidoreductases"/>
    <property type="match status" value="1"/>
</dbReference>
<protein>
    <submittedName>
        <fullName evidence="7">Unannotated protein</fullName>
    </submittedName>
</protein>
<evidence type="ECO:0000259" key="6">
    <source>
        <dbReference type="Pfam" id="PF00724"/>
    </source>
</evidence>
<evidence type="ECO:0000256" key="1">
    <source>
        <dbReference type="ARBA" id="ARBA00001917"/>
    </source>
</evidence>
<dbReference type="InterPro" id="IPR013785">
    <property type="entry name" value="Aldolase_TIM"/>
</dbReference>
<keyword evidence="4" id="KW-0521">NADP</keyword>
<dbReference type="GO" id="GO:0003959">
    <property type="term" value="F:NADPH dehydrogenase activity"/>
    <property type="evidence" value="ECO:0007669"/>
    <property type="project" value="InterPro"/>
</dbReference>
<organism evidence="7">
    <name type="scientific">freshwater metagenome</name>
    <dbReference type="NCBI Taxonomy" id="449393"/>
    <lineage>
        <taxon>unclassified sequences</taxon>
        <taxon>metagenomes</taxon>
        <taxon>ecological metagenomes</taxon>
    </lineage>
</organism>
<comment type="cofactor">
    <cofactor evidence="1">
        <name>FMN</name>
        <dbReference type="ChEBI" id="CHEBI:58210"/>
    </cofactor>
</comment>
<name>A0A6J6ZGS0_9ZZZZ</name>
<dbReference type="InterPro" id="IPR001155">
    <property type="entry name" value="OxRdtase_FMN_N"/>
</dbReference>
<keyword evidence="2" id="KW-0285">Flavoprotein</keyword>
<reference evidence="7" key="1">
    <citation type="submission" date="2020-05" db="EMBL/GenBank/DDBJ databases">
        <authorList>
            <person name="Chiriac C."/>
            <person name="Salcher M."/>
            <person name="Ghai R."/>
            <person name="Kavagutti S V."/>
        </authorList>
    </citation>
    <scope>NUCLEOTIDE SEQUENCE</scope>
</reference>
<dbReference type="PANTHER" id="PTHR43303:SF4">
    <property type="entry name" value="NADPH DEHYDROGENASE C23G7.10C-RELATED"/>
    <property type="match status" value="1"/>
</dbReference>
<feature type="domain" description="NADH:flavin oxidoreductase/NADH oxidase N-terminal" evidence="6">
    <location>
        <begin position="3"/>
        <end position="347"/>
    </location>
</feature>
<evidence type="ECO:0000313" key="7">
    <source>
        <dbReference type="EMBL" id="CAB4820005.1"/>
    </source>
</evidence>
<gene>
    <name evidence="7" type="ORF">UFOPK3204_00094</name>
</gene>
<evidence type="ECO:0000256" key="5">
    <source>
        <dbReference type="ARBA" id="ARBA00023002"/>
    </source>
</evidence>
<dbReference type="Gene3D" id="3.20.20.70">
    <property type="entry name" value="Aldolase class I"/>
    <property type="match status" value="1"/>
</dbReference>
<sequence length="387" mass="42571">MADLFSAYTLKGVTLRNRIGMSPMTMFQSTDGLMDDFHLMYLGARASGGFGLVFPEQVAITPEGRSSVACAGIYDDSQIPGLARVASMITKMGAVPALQLGHTGRKGSGVPPFTDDRSGRIQYQLAPDHPDGWECVSPSAVPYGGKYNYPVHELSKAEIQGLYRAYARAAERALEAGFQWLEMHFAHGYLGASFFSPLSNHRTDEYGGSVENRSRFLIEALDAVREVWPERFPLTVRLGCDDHNPEGIHFDDALTTICAMKQHGLDLADISLGLNTDDIQNPPFNEVGFMVERAARIKREMQVPVATSWNLGAPQYADQLIREGSIDVVLLGRPALANPHWPVWAARELGYADPFSLLPQDWGWCLSNYRGHGSSIGWPEVVATARP</sequence>
<keyword evidence="5" id="KW-0560">Oxidoreductase</keyword>
<keyword evidence="3" id="KW-0288">FMN</keyword>
<dbReference type="InterPro" id="IPR044152">
    <property type="entry name" value="YqjM-like"/>
</dbReference>
<evidence type="ECO:0000256" key="2">
    <source>
        <dbReference type="ARBA" id="ARBA00022630"/>
    </source>
</evidence>
<evidence type="ECO:0000256" key="3">
    <source>
        <dbReference type="ARBA" id="ARBA00022643"/>
    </source>
</evidence>
<dbReference type="PANTHER" id="PTHR43303">
    <property type="entry name" value="NADPH DEHYDROGENASE C23G7.10C-RELATED"/>
    <property type="match status" value="1"/>
</dbReference>